<proteinExistence type="inferred from homology"/>
<evidence type="ECO:0000256" key="1">
    <source>
        <dbReference type="ARBA" id="ARBA00004123"/>
    </source>
</evidence>
<gene>
    <name evidence="10" type="primary">ABSGL_07486.1 scaffold 8890</name>
</gene>
<feature type="region of interest" description="Disordered" evidence="7">
    <location>
        <begin position="819"/>
        <end position="854"/>
    </location>
</feature>
<feature type="region of interest" description="Disordered" evidence="7">
    <location>
        <begin position="357"/>
        <end position="435"/>
    </location>
</feature>
<evidence type="ECO:0000256" key="2">
    <source>
        <dbReference type="ARBA" id="ARBA00009704"/>
    </source>
</evidence>
<feature type="domain" description="Beta-trefoil DNA-binding" evidence="9">
    <location>
        <begin position="584"/>
        <end position="862"/>
    </location>
</feature>
<evidence type="ECO:0000256" key="7">
    <source>
        <dbReference type="SAM" id="MobiDB-lite"/>
    </source>
</evidence>
<sequence length="980" mass="106762">MVLESNASAPSPTPSSTLNCPSMATTWTKDNTDSGLSSHHGLSSRKRKMANHQLLDTTMNEQDASSMTWARPSSHGDRHCHYSAMGHGGSIFCADDSQDNEELYTSCASGKPEWGTQMPTLPPCDLGYPAHSPLQHPSATTNNNSMTWRPDTHNLEQHGGDTSATPAYIDWPSGGVQTLGGSIKAETTTDGTMISNDDGLASDYALHHYQCLDHSLYSACVTSRNTDALAPSCLALSSLEQHQHRPTSSSAAASNMQHTQPRRYRNNLQHNYRPTNLSLDLNNLSRAQDSPTTPSLFSPSFGHALDDITMMETTPDALPSQDGSPVGISSVGSAQHQSRHQLTNVLYHTAATNMDVGTIYHHPHPPSPISSSSESPMPYEPTLYMDKAQPDSGTYTTNNRHQSHRRRSSNNTLSSGSSVPDSLVTPRGHAKISSLTSESISPTILSCEHQQHCSHISPLSLELTSHYPSYGNSYSHPAASSTSLNILKEEEEGASIINDKCLLNDPDPHSSTMAQHIDAYLSSKDAVSSGELTVMISTSKVAQKSYGTEKRFICPPPSVILIGTNWWTLGDSDGHSDILQPPVIQIQMSNKSALNDVAPFPADCIEWATRSGTCWNNTDTTETDDHAEEGPGQDARSFRTKEPIISGRHNGLIPIYYNQHVVLQCRTTGLVSPILVIRKVGQGNTAIGGVLPAHILDKQFGGDDKHDECLGDSVSQLHKVAFQVVDSHASYSSTHTCWTQPANYLSCMNDVVGIYRTSGHRQPTPPSSGTSHPAPFTTTSTPLPFAWLEHCGSNGAMQQSDDGPPAYQKRRVSTGLHDTATLDSSASALKQQRRYSSANEQSKPFTTPAQRRNSVFSSTSAWHEDISETCIWSIVGTDTATYSFWPSRGPQASVRPVAPGPCIKHYQLIKDNHMVIHGGGFTDDMVVWFGRCVSIMLRTTATEMELLVPSTLLGKEKLNRIQLLLVRGRDGIVYRTRTWF</sequence>
<feature type="compositionally biased region" description="Polar residues" evidence="7">
    <location>
        <begin position="18"/>
        <end position="29"/>
    </location>
</feature>
<dbReference type="EMBL" id="LT553587">
    <property type="protein sequence ID" value="SAM01737.1"/>
    <property type="molecule type" value="Genomic_DNA"/>
</dbReference>
<evidence type="ECO:0008006" key="12">
    <source>
        <dbReference type="Google" id="ProtNLM"/>
    </source>
</evidence>
<keyword evidence="11" id="KW-1185">Reference proteome</keyword>
<comment type="similarity">
    <text evidence="2">Belongs to the Su(H) family.</text>
</comment>
<feature type="region of interest" description="Disordered" evidence="7">
    <location>
        <begin position="1"/>
        <end position="46"/>
    </location>
</feature>
<feature type="compositionally biased region" description="Low complexity" evidence="7">
    <location>
        <begin position="409"/>
        <end position="418"/>
    </location>
</feature>
<comment type="subcellular location">
    <subcellularLocation>
        <location evidence="1">Nucleus</location>
    </subcellularLocation>
</comment>
<dbReference type="SMART" id="SM01267">
    <property type="entry name" value="LAG1_DNAbind"/>
    <property type="match status" value="1"/>
</dbReference>
<protein>
    <recommendedName>
        <fullName evidence="12">RBP-J/Cbf11/Cbf12 DNA binding domain-containing protein</fullName>
    </recommendedName>
</protein>
<evidence type="ECO:0000313" key="11">
    <source>
        <dbReference type="Proteomes" id="UP000078561"/>
    </source>
</evidence>
<dbReference type="AlphaFoldDB" id="A0A168P471"/>
<dbReference type="OrthoDB" id="5600360at2759"/>
<evidence type="ECO:0000256" key="4">
    <source>
        <dbReference type="ARBA" id="ARBA00023125"/>
    </source>
</evidence>
<dbReference type="Pfam" id="PF20144">
    <property type="entry name" value="TIG_SUH"/>
    <property type="match status" value="1"/>
</dbReference>
<evidence type="ECO:0000256" key="3">
    <source>
        <dbReference type="ARBA" id="ARBA00023015"/>
    </source>
</evidence>
<feature type="compositionally biased region" description="Low complexity" evidence="7">
    <location>
        <begin position="7"/>
        <end position="17"/>
    </location>
</feature>
<evidence type="ECO:0000256" key="6">
    <source>
        <dbReference type="ARBA" id="ARBA00023242"/>
    </source>
</evidence>
<dbReference type="InterPro" id="IPR036358">
    <property type="entry name" value="BTD_sf"/>
</dbReference>
<keyword evidence="4" id="KW-0238">DNA-binding</keyword>
<organism evidence="10">
    <name type="scientific">Absidia glauca</name>
    <name type="common">Pin mould</name>
    <dbReference type="NCBI Taxonomy" id="4829"/>
    <lineage>
        <taxon>Eukaryota</taxon>
        <taxon>Fungi</taxon>
        <taxon>Fungi incertae sedis</taxon>
        <taxon>Mucoromycota</taxon>
        <taxon>Mucoromycotina</taxon>
        <taxon>Mucoromycetes</taxon>
        <taxon>Mucorales</taxon>
        <taxon>Cunninghamellaceae</taxon>
        <taxon>Absidia</taxon>
    </lineage>
</organism>
<dbReference type="InterPro" id="IPR037095">
    <property type="entry name" value="RBP-J/Cbf11_DNA-bd_sf"/>
</dbReference>
<dbReference type="InterPro" id="IPR015351">
    <property type="entry name" value="RBP-J/Cbf11/Cbf12_DNA-bd"/>
</dbReference>
<dbReference type="InterPro" id="IPR038007">
    <property type="entry name" value="RBP-Jkappa_IPT"/>
</dbReference>
<dbReference type="SMART" id="SM01268">
    <property type="entry name" value="BTD"/>
    <property type="match status" value="1"/>
</dbReference>
<evidence type="ECO:0000259" key="9">
    <source>
        <dbReference type="SMART" id="SM01268"/>
    </source>
</evidence>
<dbReference type="GO" id="GO:0005634">
    <property type="term" value="C:nucleus"/>
    <property type="evidence" value="ECO:0007669"/>
    <property type="project" value="UniProtKB-SubCell"/>
</dbReference>
<dbReference type="Pfam" id="PF09270">
    <property type="entry name" value="BTD"/>
    <property type="match status" value="1"/>
</dbReference>
<evidence type="ECO:0000313" key="10">
    <source>
        <dbReference type="EMBL" id="SAM01737.1"/>
    </source>
</evidence>
<reference evidence="10" key="1">
    <citation type="submission" date="2016-04" db="EMBL/GenBank/DDBJ databases">
        <authorList>
            <person name="Evans L.H."/>
            <person name="Alamgir A."/>
            <person name="Owens N."/>
            <person name="Weber N.D."/>
            <person name="Virtaneva K."/>
            <person name="Barbian K."/>
            <person name="Babar A."/>
            <person name="Rosenke K."/>
        </authorList>
    </citation>
    <scope>NUCLEOTIDE SEQUENCE [LARGE SCALE GENOMIC DNA]</scope>
    <source>
        <strain evidence="10">CBS 101.48</strain>
    </source>
</reference>
<dbReference type="GO" id="GO:0001228">
    <property type="term" value="F:DNA-binding transcription activator activity, RNA polymerase II-specific"/>
    <property type="evidence" value="ECO:0007669"/>
    <property type="project" value="InterPro"/>
</dbReference>
<feature type="compositionally biased region" description="Polar residues" evidence="7">
    <location>
        <begin position="821"/>
        <end position="854"/>
    </location>
</feature>
<evidence type="ECO:0000256" key="5">
    <source>
        <dbReference type="ARBA" id="ARBA00023163"/>
    </source>
</evidence>
<dbReference type="Pfam" id="PF09271">
    <property type="entry name" value="LAG1-DNAbind"/>
    <property type="match status" value="1"/>
</dbReference>
<feature type="region of interest" description="Disordered" evidence="7">
    <location>
        <begin position="616"/>
        <end position="636"/>
    </location>
</feature>
<dbReference type="InterPro" id="IPR008967">
    <property type="entry name" value="p53-like_TF_DNA-bd_sf"/>
</dbReference>
<dbReference type="InParanoid" id="A0A168P471"/>
<dbReference type="Proteomes" id="UP000078561">
    <property type="component" value="Unassembled WGS sequence"/>
</dbReference>
<dbReference type="InterPro" id="IPR013783">
    <property type="entry name" value="Ig-like_fold"/>
</dbReference>
<keyword evidence="6" id="KW-0539">Nucleus</keyword>
<dbReference type="Gene3D" id="2.60.40.10">
    <property type="entry name" value="Immunoglobulins"/>
    <property type="match status" value="1"/>
</dbReference>
<dbReference type="PANTHER" id="PTHR10665">
    <property type="entry name" value="RECOMBINING BINDING PROTEIN SUPPRESSOR OF HAIRLESS"/>
    <property type="match status" value="1"/>
</dbReference>
<feature type="domain" description="RBP-J/Cbf11/Cbf12 DNA binding" evidence="8">
    <location>
        <begin position="533"/>
        <end position="686"/>
    </location>
</feature>
<keyword evidence="3" id="KW-0805">Transcription regulation</keyword>
<dbReference type="GO" id="GO:0000978">
    <property type="term" value="F:RNA polymerase II cis-regulatory region sequence-specific DNA binding"/>
    <property type="evidence" value="ECO:0007669"/>
    <property type="project" value="InterPro"/>
</dbReference>
<feature type="compositionally biased region" description="Low complexity" evidence="7">
    <location>
        <begin position="369"/>
        <end position="381"/>
    </location>
</feature>
<keyword evidence="5" id="KW-0804">Transcription</keyword>
<dbReference type="InterPro" id="IPR015350">
    <property type="entry name" value="Beta-trefoil_DNA-bd_dom"/>
</dbReference>
<accession>A0A168P471</accession>
<dbReference type="InterPro" id="IPR040159">
    <property type="entry name" value="CLS_fam"/>
</dbReference>
<evidence type="ECO:0000259" key="8">
    <source>
        <dbReference type="SMART" id="SM01267"/>
    </source>
</evidence>
<dbReference type="STRING" id="4829.A0A168P471"/>
<dbReference type="Gene3D" id="2.60.40.1450">
    <property type="entry name" value="LAG1, DNA binding domain"/>
    <property type="match status" value="1"/>
</dbReference>
<dbReference type="SUPFAM" id="SSF49417">
    <property type="entry name" value="p53-like transcription factors"/>
    <property type="match status" value="1"/>
</dbReference>
<dbReference type="SUPFAM" id="SSF110217">
    <property type="entry name" value="DNA-binding protein LAG-1 (CSL)"/>
    <property type="match status" value="1"/>
</dbReference>
<name>A0A168P471_ABSGL</name>